<protein>
    <submittedName>
        <fullName evidence="10">Response regulator transcription factor</fullName>
    </submittedName>
</protein>
<keyword evidence="2" id="KW-0902">Two-component regulatory system</keyword>
<dbReference type="SMART" id="SM00862">
    <property type="entry name" value="Trans_reg_C"/>
    <property type="match status" value="1"/>
</dbReference>
<keyword evidence="3" id="KW-0805">Transcription regulation</keyword>
<name>A0ABW9ZVR6_9BACT</name>
<dbReference type="PANTHER" id="PTHR48111:SF22">
    <property type="entry name" value="REGULATOR OF RPOS"/>
    <property type="match status" value="1"/>
</dbReference>
<evidence type="ECO:0000313" key="10">
    <source>
        <dbReference type="EMBL" id="NCI50314.1"/>
    </source>
</evidence>
<comment type="caution">
    <text evidence="10">The sequence shown here is derived from an EMBL/GenBank/DDBJ whole genome shotgun (WGS) entry which is preliminary data.</text>
</comment>
<feature type="domain" description="OmpR/PhoB-type" evidence="9">
    <location>
        <begin position="127"/>
        <end position="225"/>
    </location>
</feature>
<dbReference type="InterPro" id="IPR039420">
    <property type="entry name" value="WalR-like"/>
</dbReference>
<accession>A0ABW9ZVR6</accession>
<dbReference type="Pfam" id="PF00486">
    <property type="entry name" value="Trans_reg_C"/>
    <property type="match status" value="1"/>
</dbReference>
<evidence type="ECO:0000256" key="4">
    <source>
        <dbReference type="ARBA" id="ARBA00023125"/>
    </source>
</evidence>
<evidence type="ECO:0000256" key="1">
    <source>
        <dbReference type="ARBA" id="ARBA00022553"/>
    </source>
</evidence>
<reference evidence="10 11" key="1">
    <citation type="submission" date="2020-01" db="EMBL/GenBank/DDBJ databases">
        <title>Genome analysis.</title>
        <authorList>
            <person name="Wu S."/>
            <person name="Wang G."/>
        </authorList>
    </citation>
    <scope>NUCLEOTIDE SEQUENCE [LARGE SCALE GENOMIC DNA]</scope>
    <source>
        <strain evidence="10 11">SYL130</strain>
    </source>
</reference>
<evidence type="ECO:0000259" key="9">
    <source>
        <dbReference type="PROSITE" id="PS51755"/>
    </source>
</evidence>
<dbReference type="InterPro" id="IPR036388">
    <property type="entry name" value="WH-like_DNA-bd_sf"/>
</dbReference>
<evidence type="ECO:0000256" key="3">
    <source>
        <dbReference type="ARBA" id="ARBA00023015"/>
    </source>
</evidence>
<feature type="DNA-binding region" description="OmpR/PhoB-type" evidence="7">
    <location>
        <begin position="127"/>
        <end position="225"/>
    </location>
</feature>
<sequence length="227" mass="25773">MNILLVEDERKIADSLQKGLQELGHEVSVGYDGKIGEKLFNQQPFDLVILDINLPGINGLELCARIRSRNKHVPVLMLTTFGSVPDKIEGFNAGADDYMVKPFSFDELIVRIRALLKRSTSDNIPVGNVLHFSDLEMNLDTKEVSRSGKKIALTAKEFQLLEYLMRNSKRVLSRAAIGENVWDIDFDTNTNTIDVYINYLRKKIDKDFPVKLIHTQVGFGYVMKEPN</sequence>
<proteinExistence type="predicted"/>
<dbReference type="SMART" id="SM00448">
    <property type="entry name" value="REC"/>
    <property type="match status" value="1"/>
</dbReference>
<dbReference type="InterPro" id="IPR001867">
    <property type="entry name" value="OmpR/PhoB-type_DNA-bd"/>
</dbReference>
<keyword evidence="5" id="KW-0804">Transcription</keyword>
<dbReference type="PANTHER" id="PTHR48111">
    <property type="entry name" value="REGULATOR OF RPOS"/>
    <property type="match status" value="1"/>
</dbReference>
<dbReference type="PROSITE" id="PS50110">
    <property type="entry name" value="RESPONSE_REGULATORY"/>
    <property type="match status" value="1"/>
</dbReference>
<dbReference type="CDD" id="cd17624">
    <property type="entry name" value="REC_OmpR_PmrA-like"/>
    <property type="match status" value="1"/>
</dbReference>
<gene>
    <name evidence="10" type="ORF">GWC95_10305</name>
</gene>
<organism evidence="10 11">
    <name type="scientific">Sediminibacterium roseum</name>
    <dbReference type="NCBI Taxonomy" id="1978412"/>
    <lineage>
        <taxon>Bacteria</taxon>
        <taxon>Pseudomonadati</taxon>
        <taxon>Bacteroidota</taxon>
        <taxon>Chitinophagia</taxon>
        <taxon>Chitinophagales</taxon>
        <taxon>Chitinophagaceae</taxon>
        <taxon>Sediminibacterium</taxon>
    </lineage>
</organism>
<evidence type="ECO:0000256" key="7">
    <source>
        <dbReference type="PROSITE-ProRule" id="PRU01091"/>
    </source>
</evidence>
<evidence type="ECO:0000256" key="6">
    <source>
        <dbReference type="PROSITE-ProRule" id="PRU00169"/>
    </source>
</evidence>
<dbReference type="EMBL" id="JAACJS010000012">
    <property type="protein sequence ID" value="NCI50314.1"/>
    <property type="molecule type" value="Genomic_DNA"/>
</dbReference>
<feature type="modified residue" description="4-aspartylphosphate" evidence="6">
    <location>
        <position position="51"/>
    </location>
</feature>
<dbReference type="Proteomes" id="UP000753802">
    <property type="component" value="Unassembled WGS sequence"/>
</dbReference>
<keyword evidence="11" id="KW-1185">Reference proteome</keyword>
<feature type="domain" description="Response regulatory" evidence="8">
    <location>
        <begin position="2"/>
        <end position="116"/>
    </location>
</feature>
<dbReference type="CDD" id="cd00383">
    <property type="entry name" value="trans_reg_C"/>
    <property type="match status" value="1"/>
</dbReference>
<dbReference type="InterPro" id="IPR001789">
    <property type="entry name" value="Sig_transdc_resp-reg_receiver"/>
</dbReference>
<dbReference type="SUPFAM" id="SSF52172">
    <property type="entry name" value="CheY-like"/>
    <property type="match status" value="1"/>
</dbReference>
<dbReference type="RefSeq" id="WP_161818617.1">
    <property type="nucleotide sequence ID" value="NZ_JAACJS010000012.1"/>
</dbReference>
<dbReference type="InterPro" id="IPR011006">
    <property type="entry name" value="CheY-like_superfamily"/>
</dbReference>
<keyword evidence="1 6" id="KW-0597">Phosphoprotein</keyword>
<dbReference type="Gene3D" id="6.10.250.690">
    <property type="match status" value="1"/>
</dbReference>
<evidence type="ECO:0000256" key="5">
    <source>
        <dbReference type="ARBA" id="ARBA00023163"/>
    </source>
</evidence>
<evidence type="ECO:0000259" key="8">
    <source>
        <dbReference type="PROSITE" id="PS50110"/>
    </source>
</evidence>
<keyword evidence="4 7" id="KW-0238">DNA-binding</keyword>
<dbReference type="Gene3D" id="3.40.50.2300">
    <property type="match status" value="1"/>
</dbReference>
<dbReference type="PROSITE" id="PS51755">
    <property type="entry name" value="OMPR_PHOB"/>
    <property type="match status" value="1"/>
</dbReference>
<dbReference type="Gene3D" id="1.10.10.10">
    <property type="entry name" value="Winged helix-like DNA-binding domain superfamily/Winged helix DNA-binding domain"/>
    <property type="match status" value="1"/>
</dbReference>
<evidence type="ECO:0000256" key="2">
    <source>
        <dbReference type="ARBA" id="ARBA00023012"/>
    </source>
</evidence>
<dbReference type="Pfam" id="PF00072">
    <property type="entry name" value="Response_reg"/>
    <property type="match status" value="1"/>
</dbReference>
<evidence type="ECO:0000313" key="11">
    <source>
        <dbReference type="Proteomes" id="UP000753802"/>
    </source>
</evidence>